<evidence type="ECO:0000313" key="2">
    <source>
        <dbReference type="Proteomes" id="UP000734854"/>
    </source>
</evidence>
<name>A0A8J5CEM8_ZINOF</name>
<proteinExistence type="predicted"/>
<reference evidence="1 2" key="1">
    <citation type="submission" date="2020-08" db="EMBL/GenBank/DDBJ databases">
        <title>Plant Genome Project.</title>
        <authorList>
            <person name="Zhang R.-G."/>
        </authorList>
    </citation>
    <scope>NUCLEOTIDE SEQUENCE [LARGE SCALE GENOMIC DNA]</scope>
    <source>
        <tissue evidence="1">Rhizome</tissue>
    </source>
</reference>
<comment type="caution">
    <text evidence="1">The sequence shown here is derived from an EMBL/GenBank/DDBJ whole genome shotgun (WGS) entry which is preliminary data.</text>
</comment>
<evidence type="ECO:0000313" key="1">
    <source>
        <dbReference type="EMBL" id="KAG6472967.1"/>
    </source>
</evidence>
<dbReference type="Pfam" id="PF14223">
    <property type="entry name" value="Retrotran_gag_2"/>
    <property type="match status" value="1"/>
</dbReference>
<dbReference type="Proteomes" id="UP000734854">
    <property type="component" value="Unassembled WGS sequence"/>
</dbReference>
<gene>
    <name evidence="1" type="ORF">ZIOFF_070447</name>
</gene>
<sequence>MTSRNVATPFPHTFNGEDYDYWSSRFEVWLKAFDLWNIIDKGFIEPEDEDTLSDAEKKVFVINQKKDTHALNQINLAIDKRVYEKILKATTSKQAWEILQKAYKDKRFEEYDFGGSTKHSESPRRAKISEGVVIQALTEEEEIFNNTIKIIAMKTKVLSLKEEEEMVDIKEVEGMVILNLEHLSFHLGYQYQNQIKLYALLVDVHIAHHGNPTL</sequence>
<accession>A0A8J5CEM8</accession>
<dbReference type="EMBL" id="JACMSC010000020">
    <property type="protein sequence ID" value="KAG6472967.1"/>
    <property type="molecule type" value="Genomic_DNA"/>
</dbReference>
<dbReference type="AlphaFoldDB" id="A0A8J5CEM8"/>
<organism evidence="1 2">
    <name type="scientific">Zingiber officinale</name>
    <name type="common">Ginger</name>
    <name type="synonym">Amomum zingiber</name>
    <dbReference type="NCBI Taxonomy" id="94328"/>
    <lineage>
        <taxon>Eukaryota</taxon>
        <taxon>Viridiplantae</taxon>
        <taxon>Streptophyta</taxon>
        <taxon>Embryophyta</taxon>
        <taxon>Tracheophyta</taxon>
        <taxon>Spermatophyta</taxon>
        <taxon>Magnoliopsida</taxon>
        <taxon>Liliopsida</taxon>
        <taxon>Zingiberales</taxon>
        <taxon>Zingiberaceae</taxon>
        <taxon>Zingiber</taxon>
    </lineage>
</organism>
<protein>
    <recommendedName>
        <fullName evidence="3">DUF4219 domain-containing protein</fullName>
    </recommendedName>
</protein>
<evidence type="ECO:0008006" key="3">
    <source>
        <dbReference type="Google" id="ProtNLM"/>
    </source>
</evidence>
<keyword evidence="2" id="KW-1185">Reference proteome</keyword>